<dbReference type="Pfam" id="PF08263">
    <property type="entry name" value="LRRNT_2"/>
    <property type="match status" value="1"/>
</dbReference>
<dbReference type="PANTHER" id="PTHR48060:SF21">
    <property type="entry name" value="L DOMAIN-LIKE PROTEIN"/>
    <property type="match status" value="1"/>
</dbReference>
<keyword evidence="7 9" id="KW-0472">Membrane</keyword>
<evidence type="ECO:0000259" key="11">
    <source>
        <dbReference type="Pfam" id="PF23598"/>
    </source>
</evidence>
<feature type="domain" description="Disease resistance R13L4/SHOC-2-like LRR" evidence="11">
    <location>
        <begin position="95"/>
        <end position="209"/>
    </location>
</feature>
<gene>
    <name evidence="12" type="ORF">AMTR_s00135p00046620</name>
</gene>
<evidence type="ECO:0000259" key="10">
    <source>
        <dbReference type="Pfam" id="PF08263"/>
    </source>
</evidence>
<dbReference type="FunFam" id="3.80.10.10:FF:000275">
    <property type="entry name" value="Leucine-rich repeat receptor-like protein kinase"/>
    <property type="match status" value="1"/>
</dbReference>
<proteinExistence type="predicted"/>
<reference evidence="13" key="1">
    <citation type="journal article" date="2013" name="Science">
        <title>The Amborella genome and the evolution of flowering plants.</title>
        <authorList>
            <consortium name="Amborella Genome Project"/>
        </authorList>
    </citation>
    <scope>NUCLEOTIDE SEQUENCE [LARGE SCALE GENOMIC DNA]</scope>
</reference>
<dbReference type="AlphaFoldDB" id="W1P5K9"/>
<keyword evidence="3 9" id="KW-0812">Transmembrane</keyword>
<dbReference type="eggNOG" id="ENOG502QQ9G">
    <property type="taxonomic scope" value="Eukaryota"/>
</dbReference>
<evidence type="ECO:0000313" key="12">
    <source>
        <dbReference type="EMBL" id="ERN02891.1"/>
    </source>
</evidence>
<dbReference type="Pfam" id="PF23598">
    <property type="entry name" value="LRR_14"/>
    <property type="match status" value="1"/>
</dbReference>
<organism evidence="12 13">
    <name type="scientific">Amborella trichopoda</name>
    <dbReference type="NCBI Taxonomy" id="13333"/>
    <lineage>
        <taxon>Eukaryota</taxon>
        <taxon>Viridiplantae</taxon>
        <taxon>Streptophyta</taxon>
        <taxon>Embryophyta</taxon>
        <taxon>Tracheophyta</taxon>
        <taxon>Spermatophyta</taxon>
        <taxon>Magnoliopsida</taxon>
        <taxon>Amborellales</taxon>
        <taxon>Amborellaceae</taxon>
        <taxon>Amborella</taxon>
    </lineage>
</organism>
<accession>W1P5K9</accession>
<evidence type="ECO:0000256" key="4">
    <source>
        <dbReference type="ARBA" id="ARBA00022729"/>
    </source>
</evidence>
<dbReference type="HOGENOM" id="CLU_1222351_0_0_1"/>
<comment type="subcellular location">
    <subcellularLocation>
        <location evidence="1">Membrane</location>
        <topology evidence="1">Single-pass membrane protein</topology>
    </subcellularLocation>
</comment>
<evidence type="ECO:0000256" key="2">
    <source>
        <dbReference type="ARBA" id="ARBA00022614"/>
    </source>
</evidence>
<dbReference type="InterPro" id="IPR032675">
    <property type="entry name" value="LRR_dom_sf"/>
</dbReference>
<evidence type="ECO:0000313" key="13">
    <source>
        <dbReference type="Proteomes" id="UP000017836"/>
    </source>
</evidence>
<keyword evidence="5" id="KW-0677">Repeat</keyword>
<dbReference type="SUPFAM" id="SSF52058">
    <property type="entry name" value="L domain-like"/>
    <property type="match status" value="1"/>
</dbReference>
<evidence type="ECO:0000256" key="1">
    <source>
        <dbReference type="ARBA" id="ARBA00004167"/>
    </source>
</evidence>
<evidence type="ECO:0000256" key="5">
    <source>
        <dbReference type="ARBA" id="ARBA00022737"/>
    </source>
</evidence>
<dbReference type="EMBL" id="KI394463">
    <property type="protein sequence ID" value="ERN02891.1"/>
    <property type="molecule type" value="Genomic_DNA"/>
</dbReference>
<feature type="domain" description="Leucine-rich repeat-containing N-terminal plant-type" evidence="10">
    <location>
        <begin position="40"/>
        <end position="78"/>
    </location>
</feature>
<dbReference type="PANTHER" id="PTHR48060">
    <property type="entry name" value="DNA DAMAGE-REPAIR/TOLERATION PROTEIN DRT100"/>
    <property type="match status" value="1"/>
</dbReference>
<dbReference type="OMA" id="NTFTHEI"/>
<keyword evidence="13" id="KW-1185">Reference proteome</keyword>
<name>W1P5K9_AMBTC</name>
<dbReference type="InterPro" id="IPR013210">
    <property type="entry name" value="LRR_N_plant-typ"/>
</dbReference>
<dbReference type="Proteomes" id="UP000017836">
    <property type="component" value="Unassembled WGS sequence"/>
</dbReference>
<evidence type="ECO:0000256" key="8">
    <source>
        <dbReference type="ARBA" id="ARBA00023180"/>
    </source>
</evidence>
<dbReference type="InterPro" id="IPR053211">
    <property type="entry name" value="DNA_repair-toleration"/>
</dbReference>
<dbReference type="STRING" id="13333.W1P5K9"/>
<protein>
    <submittedName>
        <fullName evidence="12">Uncharacterized protein</fullName>
    </submittedName>
</protein>
<feature type="transmembrane region" description="Helical" evidence="9">
    <location>
        <begin position="12"/>
        <end position="28"/>
    </location>
</feature>
<evidence type="ECO:0000256" key="3">
    <source>
        <dbReference type="ARBA" id="ARBA00022692"/>
    </source>
</evidence>
<dbReference type="Gramene" id="ERN02891">
    <property type="protein sequence ID" value="ERN02891"/>
    <property type="gene ID" value="AMTR_s00135p00046620"/>
</dbReference>
<keyword evidence="8" id="KW-0325">Glycoprotein</keyword>
<dbReference type="InterPro" id="IPR055414">
    <property type="entry name" value="LRR_R13L4/SHOC2-like"/>
</dbReference>
<dbReference type="GO" id="GO:0016020">
    <property type="term" value="C:membrane"/>
    <property type="evidence" value="ECO:0007669"/>
    <property type="project" value="UniProtKB-SubCell"/>
</dbReference>
<evidence type="ECO:0000256" key="6">
    <source>
        <dbReference type="ARBA" id="ARBA00022989"/>
    </source>
</evidence>
<sequence length="219" mass="24691">MLSSEPVLSHRCYFVMVIFFAFSTTLPVCECHRPSLNNFTDLQALLSFKDHLSSDPCNVLGDWNTNTSFCNWIGVSCSKHRQRVTILQLFDSSLQGIITPFLGNLSFLRLLSLANNSFHGHIPTEIGQLCRLKLLTLNINQMNGEIPQSIGNCEKLKVLSLSYNGLVGTIPNELGLLRELKRLYLGRNYITGTIPPSLENLTRLEELALEENQLCARYE</sequence>
<dbReference type="Gene3D" id="3.80.10.10">
    <property type="entry name" value="Ribonuclease Inhibitor"/>
    <property type="match status" value="2"/>
</dbReference>
<keyword evidence="4" id="KW-0732">Signal</keyword>
<evidence type="ECO:0000256" key="9">
    <source>
        <dbReference type="SAM" id="Phobius"/>
    </source>
</evidence>
<evidence type="ECO:0000256" key="7">
    <source>
        <dbReference type="ARBA" id="ARBA00023136"/>
    </source>
</evidence>
<keyword evidence="2" id="KW-0433">Leucine-rich repeat</keyword>
<keyword evidence="6 9" id="KW-1133">Transmembrane helix</keyword>